<organism evidence="4 5">
    <name type="scientific">Arthrobacter mangrovi</name>
    <dbReference type="NCBI Taxonomy" id="2966350"/>
    <lineage>
        <taxon>Bacteria</taxon>
        <taxon>Bacillati</taxon>
        <taxon>Actinomycetota</taxon>
        <taxon>Actinomycetes</taxon>
        <taxon>Micrococcales</taxon>
        <taxon>Micrococcaceae</taxon>
        <taxon>Arthrobacter</taxon>
    </lineage>
</organism>
<evidence type="ECO:0000313" key="4">
    <source>
        <dbReference type="EMBL" id="GLB65818.1"/>
    </source>
</evidence>
<proteinExistence type="predicted"/>
<gene>
    <name evidence="4" type="ORF">AHIS1636_02570</name>
</gene>
<dbReference type="InterPro" id="IPR002563">
    <property type="entry name" value="Flavin_Rdtase-like_dom"/>
</dbReference>
<dbReference type="Pfam" id="PF01613">
    <property type="entry name" value="Flavin_Reduct"/>
    <property type="match status" value="1"/>
</dbReference>
<dbReference type="SUPFAM" id="SSF50475">
    <property type="entry name" value="FMN-binding split barrel"/>
    <property type="match status" value="1"/>
</dbReference>
<feature type="region of interest" description="Disordered" evidence="2">
    <location>
        <begin position="1"/>
        <end position="23"/>
    </location>
</feature>
<dbReference type="RefSeq" id="WP_264793988.1">
    <property type="nucleotide sequence ID" value="NZ_BRVS01000001.1"/>
</dbReference>
<accession>A0ABQ5MPB2</accession>
<sequence length="203" mass="21765">MTTSNQPSPGPRGRAAGTPTIDPRELRNTFGQFATGVTVVTCRSADGTPHGATVNAFTAVSLDPPLAQVTLTRSSKAARYLEDSPFAINILSQDQLDTAWHFAGKTLPEEPAWALDGEVPVLLENKATLECRPWKVYDGGDHVIVIGEVHKLETTGRDPLLFFGGKFREIGPLSGPSPWHHCGDSLDAGWFSGADSFKTLVPA</sequence>
<dbReference type="EMBL" id="BRVS01000001">
    <property type="protein sequence ID" value="GLB65818.1"/>
    <property type="molecule type" value="Genomic_DNA"/>
</dbReference>
<dbReference type="PANTHER" id="PTHR30466">
    <property type="entry name" value="FLAVIN REDUCTASE"/>
    <property type="match status" value="1"/>
</dbReference>
<dbReference type="PANTHER" id="PTHR30466:SF1">
    <property type="entry name" value="FMN REDUCTASE (NADH) RUTF"/>
    <property type="match status" value="1"/>
</dbReference>
<evidence type="ECO:0000256" key="2">
    <source>
        <dbReference type="SAM" id="MobiDB-lite"/>
    </source>
</evidence>
<feature type="domain" description="Flavin reductase like" evidence="3">
    <location>
        <begin position="30"/>
        <end position="169"/>
    </location>
</feature>
<dbReference type="Proteomes" id="UP001209654">
    <property type="component" value="Unassembled WGS sequence"/>
</dbReference>
<keyword evidence="5" id="KW-1185">Reference proteome</keyword>
<reference evidence="4 5" key="1">
    <citation type="journal article" date="2023" name="Int. J. Syst. Evol. Microbiol.">
        <title>Arthrobacter mangrovi sp. nov., an actinobacterium isolated from the rhizosphere of a mangrove.</title>
        <authorList>
            <person name="Hamada M."/>
            <person name="Saitou S."/>
            <person name="Enomoto N."/>
            <person name="Nanri K."/>
            <person name="Hidaka K."/>
            <person name="Miura T."/>
            <person name="Tamura T."/>
        </authorList>
    </citation>
    <scope>NUCLEOTIDE SEQUENCE [LARGE SCALE GENOMIC DNA]</scope>
    <source>
        <strain evidence="4 5">NBRC 112813</strain>
    </source>
</reference>
<evidence type="ECO:0000256" key="1">
    <source>
        <dbReference type="ARBA" id="ARBA00023002"/>
    </source>
</evidence>
<dbReference type="InterPro" id="IPR050268">
    <property type="entry name" value="NADH-dep_flavin_reductase"/>
</dbReference>
<evidence type="ECO:0000259" key="3">
    <source>
        <dbReference type="SMART" id="SM00903"/>
    </source>
</evidence>
<protein>
    <submittedName>
        <fullName evidence="4">Flavin reductase</fullName>
    </submittedName>
</protein>
<name>A0ABQ5MPB2_9MICC</name>
<dbReference type="InterPro" id="IPR012349">
    <property type="entry name" value="Split_barrel_FMN-bd"/>
</dbReference>
<dbReference type="SMART" id="SM00903">
    <property type="entry name" value="Flavin_Reduct"/>
    <property type="match status" value="1"/>
</dbReference>
<keyword evidence="1" id="KW-0560">Oxidoreductase</keyword>
<comment type="caution">
    <text evidence="4">The sequence shown here is derived from an EMBL/GenBank/DDBJ whole genome shotgun (WGS) entry which is preliminary data.</text>
</comment>
<dbReference type="Gene3D" id="2.30.110.10">
    <property type="entry name" value="Electron Transport, Fmn-binding Protein, Chain A"/>
    <property type="match status" value="1"/>
</dbReference>
<evidence type="ECO:0000313" key="5">
    <source>
        <dbReference type="Proteomes" id="UP001209654"/>
    </source>
</evidence>